<feature type="domain" description="Rieske" evidence="7">
    <location>
        <begin position="70"/>
        <end position="143"/>
    </location>
</feature>
<accession>A0A081PHK9</accession>
<dbReference type="Pfam" id="PF00355">
    <property type="entry name" value="Rieske"/>
    <property type="match status" value="1"/>
</dbReference>
<dbReference type="GO" id="GO:0051537">
    <property type="term" value="F:2 iron, 2 sulfur cluster binding"/>
    <property type="evidence" value="ECO:0007669"/>
    <property type="project" value="UniProtKB-KW"/>
</dbReference>
<gene>
    <name evidence="8" type="ORF">N180_06540</name>
</gene>
<name>A0A081PHK9_9SPHI</name>
<evidence type="ECO:0000256" key="5">
    <source>
        <dbReference type="ARBA" id="ARBA00023157"/>
    </source>
</evidence>
<dbReference type="PANTHER" id="PTHR10134">
    <property type="entry name" value="CYTOCHROME B-C1 COMPLEX SUBUNIT RIESKE, MITOCHONDRIAL"/>
    <property type="match status" value="1"/>
</dbReference>
<evidence type="ECO:0000256" key="1">
    <source>
        <dbReference type="ARBA" id="ARBA00022714"/>
    </source>
</evidence>
<dbReference type="InterPro" id="IPR014349">
    <property type="entry name" value="Rieske_Fe-S_prot"/>
</dbReference>
<dbReference type="Proteomes" id="UP000028007">
    <property type="component" value="Unassembled WGS sequence"/>
</dbReference>
<evidence type="ECO:0000256" key="6">
    <source>
        <dbReference type="ARBA" id="ARBA00034078"/>
    </source>
</evidence>
<dbReference type="EMBL" id="JNFF01000048">
    <property type="protein sequence ID" value="KEQ30182.1"/>
    <property type="molecule type" value="Genomic_DNA"/>
</dbReference>
<dbReference type="Gene3D" id="2.102.10.10">
    <property type="entry name" value="Rieske [2Fe-2S] iron-sulphur domain"/>
    <property type="match status" value="1"/>
</dbReference>
<dbReference type="GO" id="GO:0016020">
    <property type="term" value="C:membrane"/>
    <property type="evidence" value="ECO:0007669"/>
    <property type="project" value="InterPro"/>
</dbReference>
<keyword evidence="4" id="KW-0411">Iron-sulfur</keyword>
<sequence>MDRKQFIKKCGFACLSTGLALVLLEGCATGKSISGKIMGSDLSVPLSSFLSGKGGQETYRKYIIVEHGQLRYPIYVFRFSESEYSAVLMQCTHQGAELQAFGDILQCPAHGSEFNNKGQVQNGPARESLRSFSVNIVNDQLKISLKHA</sequence>
<dbReference type="GO" id="GO:0046872">
    <property type="term" value="F:metal ion binding"/>
    <property type="evidence" value="ECO:0007669"/>
    <property type="project" value="UniProtKB-KW"/>
</dbReference>
<dbReference type="InterPro" id="IPR017941">
    <property type="entry name" value="Rieske_2Fe-2S"/>
</dbReference>
<keyword evidence="9" id="KW-1185">Reference proteome</keyword>
<dbReference type="CDD" id="cd03467">
    <property type="entry name" value="Rieske"/>
    <property type="match status" value="1"/>
</dbReference>
<organism evidence="8 9">
    <name type="scientific">Pedobacter antarcticus 4BY</name>
    <dbReference type="NCBI Taxonomy" id="1358423"/>
    <lineage>
        <taxon>Bacteria</taxon>
        <taxon>Pseudomonadati</taxon>
        <taxon>Bacteroidota</taxon>
        <taxon>Sphingobacteriia</taxon>
        <taxon>Sphingobacteriales</taxon>
        <taxon>Sphingobacteriaceae</taxon>
        <taxon>Pedobacter</taxon>
    </lineage>
</organism>
<evidence type="ECO:0000256" key="3">
    <source>
        <dbReference type="ARBA" id="ARBA00023004"/>
    </source>
</evidence>
<dbReference type="InterPro" id="IPR005805">
    <property type="entry name" value="Rieske_Fe-S_prot_C"/>
</dbReference>
<dbReference type="InterPro" id="IPR036922">
    <property type="entry name" value="Rieske_2Fe-2S_sf"/>
</dbReference>
<keyword evidence="2" id="KW-0479">Metal-binding</keyword>
<comment type="cofactor">
    <cofactor evidence="6">
        <name>[2Fe-2S] cluster</name>
        <dbReference type="ChEBI" id="CHEBI:190135"/>
    </cofactor>
</comment>
<dbReference type="PROSITE" id="PS51296">
    <property type="entry name" value="RIESKE"/>
    <property type="match status" value="1"/>
</dbReference>
<keyword evidence="5" id="KW-1015">Disulfide bond</keyword>
<dbReference type="PRINTS" id="PR00162">
    <property type="entry name" value="RIESKE"/>
</dbReference>
<keyword evidence="1" id="KW-0001">2Fe-2S</keyword>
<evidence type="ECO:0000259" key="7">
    <source>
        <dbReference type="PROSITE" id="PS51296"/>
    </source>
</evidence>
<keyword evidence="3" id="KW-0408">Iron</keyword>
<dbReference type="eggNOG" id="COG2146">
    <property type="taxonomic scope" value="Bacteria"/>
</dbReference>
<dbReference type="OrthoDB" id="165343at2"/>
<dbReference type="SUPFAM" id="SSF50022">
    <property type="entry name" value="ISP domain"/>
    <property type="match status" value="1"/>
</dbReference>
<evidence type="ECO:0000313" key="9">
    <source>
        <dbReference type="Proteomes" id="UP000028007"/>
    </source>
</evidence>
<evidence type="ECO:0000256" key="4">
    <source>
        <dbReference type="ARBA" id="ARBA00023014"/>
    </source>
</evidence>
<protein>
    <recommendedName>
        <fullName evidence="7">Rieske domain-containing protein</fullName>
    </recommendedName>
</protein>
<dbReference type="AlphaFoldDB" id="A0A081PHK9"/>
<reference evidence="8 9" key="1">
    <citation type="journal article" date="1992" name="Int. J. Syst. Bacteriol.">
        <title>Sphingobacterium antarcticus sp. nov. a Psychrotrophic Bacterium from the Soils of Schirmacher Oasis, Antarctica.</title>
        <authorList>
            <person name="Shivaji S."/>
            <person name="Ray M.K."/>
            <person name="Rao N.S."/>
            <person name="Saiserr L."/>
            <person name="Jagannadham M.V."/>
            <person name="Kumar G.S."/>
            <person name="Reddy G."/>
            <person name="Bhargava P.M."/>
        </authorList>
    </citation>
    <scope>NUCLEOTIDE SEQUENCE [LARGE SCALE GENOMIC DNA]</scope>
    <source>
        <strain evidence="8 9">4BY</strain>
    </source>
</reference>
<dbReference type="RefSeq" id="WP_051759843.1">
    <property type="nucleotide sequence ID" value="NZ_JNFF01000048.1"/>
</dbReference>
<comment type="caution">
    <text evidence="8">The sequence shown here is derived from an EMBL/GenBank/DDBJ whole genome shotgun (WGS) entry which is preliminary data.</text>
</comment>
<evidence type="ECO:0000313" key="8">
    <source>
        <dbReference type="EMBL" id="KEQ30182.1"/>
    </source>
</evidence>
<proteinExistence type="predicted"/>
<evidence type="ECO:0000256" key="2">
    <source>
        <dbReference type="ARBA" id="ARBA00022723"/>
    </source>
</evidence>